<gene>
    <name evidence="2" type="ORF">BOW51_00760</name>
</gene>
<feature type="domain" description="RRM" evidence="1">
    <location>
        <begin position="1"/>
        <end position="94"/>
    </location>
</feature>
<sequence>MKIFISRVPENTTRKDLEKFIRDGMNGGMRKIPLFNAASNIRCRLVRITDDHTGLEELHGFAIIETSKPAEYVTERLTGKKLCGKPVSVHEYRRRTSK</sequence>
<keyword evidence="3" id="KW-1185">Reference proteome</keyword>
<dbReference type="OrthoDB" id="5570803at2"/>
<dbReference type="PROSITE" id="PS50102">
    <property type="entry name" value="RRM"/>
    <property type="match status" value="1"/>
</dbReference>
<name>A0A1T2KY61_9GAMM</name>
<dbReference type="InterPro" id="IPR000504">
    <property type="entry name" value="RRM_dom"/>
</dbReference>
<dbReference type="Gene3D" id="3.30.70.330">
    <property type="match status" value="1"/>
</dbReference>
<dbReference type="CDD" id="cd00590">
    <property type="entry name" value="RRM_SF"/>
    <property type="match status" value="1"/>
</dbReference>
<reference evidence="2 3" key="1">
    <citation type="submission" date="2016-11" db="EMBL/GenBank/DDBJ databases">
        <title>Mixed transmission modes and dynamic genome evolution in an obligate animal-bacterial symbiosis.</title>
        <authorList>
            <person name="Russell S.L."/>
            <person name="Corbett-Detig R.B."/>
            <person name="Cavanaugh C.M."/>
        </authorList>
    </citation>
    <scope>NUCLEOTIDE SEQUENCE [LARGE SCALE GENOMIC DNA]</scope>
    <source>
        <strain evidence="2">Se-Cadez</strain>
    </source>
</reference>
<dbReference type="RefSeq" id="WP_078485628.1">
    <property type="nucleotide sequence ID" value="NZ_MPRJ01000003.1"/>
</dbReference>
<accession>A0A1T2KY61</accession>
<dbReference type="GO" id="GO:0003723">
    <property type="term" value="F:RNA binding"/>
    <property type="evidence" value="ECO:0007669"/>
    <property type="project" value="InterPro"/>
</dbReference>
<dbReference type="InterPro" id="IPR012677">
    <property type="entry name" value="Nucleotide-bd_a/b_plait_sf"/>
</dbReference>
<dbReference type="InterPro" id="IPR035979">
    <property type="entry name" value="RBD_domain_sf"/>
</dbReference>
<protein>
    <recommendedName>
        <fullName evidence="1">RRM domain-containing protein</fullName>
    </recommendedName>
</protein>
<comment type="caution">
    <text evidence="2">The sequence shown here is derived from an EMBL/GenBank/DDBJ whole genome shotgun (WGS) entry which is preliminary data.</text>
</comment>
<organism evidence="2 3">
    <name type="scientific">Solemya velesiana gill symbiont</name>
    <dbReference type="NCBI Taxonomy" id="1918948"/>
    <lineage>
        <taxon>Bacteria</taxon>
        <taxon>Pseudomonadati</taxon>
        <taxon>Pseudomonadota</taxon>
        <taxon>Gammaproteobacteria</taxon>
        <taxon>sulfur-oxidizing symbionts</taxon>
    </lineage>
</organism>
<dbReference type="Proteomes" id="UP000190896">
    <property type="component" value="Unassembled WGS sequence"/>
</dbReference>
<proteinExistence type="predicted"/>
<evidence type="ECO:0000259" key="1">
    <source>
        <dbReference type="PROSITE" id="PS50102"/>
    </source>
</evidence>
<evidence type="ECO:0000313" key="3">
    <source>
        <dbReference type="Proteomes" id="UP000190896"/>
    </source>
</evidence>
<dbReference type="AlphaFoldDB" id="A0A1T2KY61"/>
<evidence type="ECO:0000313" key="2">
    <source>
        <dbReference type="EMBL" id="OOZ37700.1"/>
    </source>
</evidence>
<dbReference type="SUPFAM" id="SSF54928">
    <property type="entry name" value="RNA-binding domain, RBD"/>
    <property type="match status" value="1"/>
</dbReference>
<dbReference type="EMBL" id="MPRJ01000003">
    <property type="protein sequence ID" value="OOZ37700.1"/>
    <property type="molecule type" value="Genomic_DNA"/>
</dbReference>